<organism evidence="3">
    <name type="scientific">Micromonas pusilla (strain CCMP1545)</name>
    <name type="common">Picoplanktonic green alga</name>
    <dbReference type="NCBI Taxonomy" id="564608"/>
    <lineage>
        <taxon>Eukaryota</taxon>
        <taxon>Viridiplantae</taxon>
        <taxon>Chlorophyta</taxon>
        <taxon>Mamiellophyceae</taxon>
        <taxon>Mamiellales</taxon>
        <taxon>Mamiellaceae</taxon>
        <taxon>Micromonas</taxon>
    </lineage>
</organism>
<evidence type="ECO:0000256" key="1">
    <source>
        <dbReference type="SAM" id="MobiDB-lite"/>
    </source>
</evidence>
<proteinExistence type="predicted"/>
<name>C1N4I3_MICPC</name>
<accession>C1N4I3</accession>
<evidence type="ECO:0000313" key="2">
    <source>
        <dbReference type="EMBL" id="EEH52735.1"/>
    </source>
</evidence>
<evidence type="ECO:0000313" key="3">
    <source>
        <dbReference type="Proteomes" id="UP000001876"/>
    </source>
</evidence>
<keyword evidence="3" id="KW-1185">Reference proteome</keyword>
<feature type="region of interest" description="Disordered" evidence="1">
    <location>
        <begin position="1"/>
        <end position="26"/>
    </location>
</feature>
<dbReference type="AlphaFoldDB" id="C1N4I3"/>
<dbReference type="Proteomes" id="UP000001876">
    <property type="component" value="Unassembled WGS sequence"/>
</dbReference>
<dbReference type="GeneID" id="9688443"/>
<sequence length="330" mass="38951">MPRRQQQHRDLRYHQRGRHRPHRDDAHRAVLQRAVAFARDGWHEMEKVKRVVHQRPETDHRVIHQQRRLQRAGAEPRDDAADRGREQRRGVERHRGYLRHRERLLFVVADARRYDAFRRSRRHRSRRARDAVAVRRHPLPREEASRDAVERALRREQGRVAWRRDRLGAVLVQRDAAREDAHGGYHRRDDERREVGLHRALGGVALAARRRAEVHEPLHRVPSLAIPQEHVVRAHHRGVAVASARPSSRVAGVCVVWVKWVTPRFFFAYSYLDHAHHVVFGRSRSRSRFPHVQTVCKKINLTRGAQFLRMSFKPLSRSRPPINPTRASPN</sequence>
<dbReference type="EMBL" id="GG663747">
    <property type="protein sequence ID" value="EEH52735.1"/>
    <property type="molecule type" value="Genomic_DNA"/>
</dbReference>
<reference evidence="2 3" key="1">
    <citation type="journal article" date="2009" name="Science">
        <title>Green evolution and dynamic adaptations revealed by genomes of the marine picoeukaryotes Micromonas.</title>
        <authorList>
            <person name="Worden A.Z."/>
            <person name="Lee J.H."/>
            <person name="Mock T."/>
            <person name="Rouze P."/>
            <person name="Simmons M.P."/>
            <person name="Aerts A.L."/>
            <person name="Allen A.E."/>
            <person name="Cuvelier M.L."/>
            <person name="Derelle E."/>
            <person name="Everett M.V."/>
            <person name="Foulon E."/>
            <person name="Grimwood J."/>
            <person name="Gundlach H."/>
            <person name="Henrissat B."/>
            <person name="Napoli C."/>
            <person name="McDonald S.M."/>
            <person name="Parker M.S."/>
            <person name="Rombauts S."/>
            <person name="Salamov A."/>
            <person name="Von Dassow P."/>
            <person name="Badger J.H."/>
            <person name="Coutinho P.M."/>
            <person name="Demir E."/>
            <person name="Dubchak I."/>
            <person name="Gentemann C."/>
            <person name="Eikrem W."/>
            <person name="Gready J.E."/>
            <person name="John U."/>
            <person name="Lanier W."/>
            <person name="Lindquist E.A."/>
            <person name="Lucas S."/>
            <person name="Mayer K.F."/>
            <person name="Moreau H."/>
            <person name="Not F."/>
            <person name="Otillar R."/>
            <person name="Panaud O."/>
            <person name="Pangilinan J."/>
            <person name="Paulsen I."/>
            <person name="Piegu B."/>
            <person name="Poliakov A."/>
            <person name="Robbens S."/>
            <person name="Schmutz J."/>
            <person name="Toulza E."/>
            <person name="Wyss T."/>
            <person name="Zelensky A."/>
            <person name="Zhou K."/>
            <person name="Armbrust E.V."/>
            <person name="Bhattacharya D."/>
            <person name="Goodenough U.W."/>
            <person name="Van de Peer Y."/>
            <person name="Grigoriev I.V."/>
        </authorList>
    </citation>
    <scope>NUCLEOTIDE SEQUENCE [LARGE SCALE GENOMIC DNA]</scope>
    <source>
        <strain evidence="2 3">CCMP1545</strain>
    </source>
</reference>
<dbReference type="KEGG" id="mpp:MICPUCDRAFT_66767"/>
<protein>
    <submittedName>
        <fullName evidence="2">Predicted protein</fullName>
    </submittedName>
</protein>
<dbReference type="RefSeq" id="XP_003062796.1">
    <property type="nucleotide sequence ID" value="XM_003062750.1"/>
</dbReference>
<feature type="region of interest" description="Disordered" evidence="1">
    <location>
        <begin position="62"/>
        <end position="90"/>
    </location>
</feature>
<gene>
    <name evidence="2" type="ORF">MICPUCDRAFT_66767</name>
</gene>
<feature type="compositionally biased region" description="Basic and acidic residues" evidence="1">
    <location>
        <begin position="74"/>
        <end position="90"/>
    </location>
</feature>